<keyword evidence="4" id="KW-1185">Reference proteome</keyword>
<protein>
    <submittedName>
        <fullName evidence="3">Uncharacterized protein</fullName>
    </submittedName>
</protein>
<keyword evidence="2" id="KW-0812">Transmembrane</keyword>
<evidence type="ECO:0000256" key="2">
    <source>
        <dbReference type="SAM" id="Phobius"/>
    </source>
</evidence>
<feature type="region of interest" description="Disordered" evidence="1">
    <location>
        <begin position="73"/>
        <end position="107"/>
    </location>
</feature>
<evidence type="ECO:0000313" key="4">
    <source>
        <dbReference type="Proteomes" id="UP000594262"/>
    </source>
</evidence>
<dbReference type="AlphaFoldDB" id="A0A7M5XBU6"/>
<feature type="transmembrane region" description="Helical" evidence="2">
    <location>
        <begin position="12"/>
        <end position="31"/>
    </location>
</feature>
<keyword evidence="2" id="KW-1133">Transmembrane helix</keyword>
<accession>A0A7M5XBU6</accession>
<reference evidence="3" key="1">
    <citation type="submission" date="2021-01" db="UniProtKB">
        <authorList>
            <consortium name="EnsemblMetazoa"/>
        </authorList>
    </citation>
    <scope>IDENTIFICATION</scope>
</reference>
<keyword evidence="2" id="KW-0472">Membrane</keyword>
<dbReference type="Proteomes" id="UP000594262">
    <property type="component" value="Unplaced"/>
</dbReference>
<sequence length="107" mass="12598">MVTLISFRNQFSFGLVIFLILIEMTSCFLGGGHGKRNINEFQRISQEKEDSDQYCRVALLKCLPKIVSFLRHNNDNDQQSNTPSQHRRGFPSMNHPRQMKKERREKE</sequence>
<organism evidence="3 4">
    <name type="scientific">Clytia hemisphaerica</name>
    <dbReference type="NCBI Taxonomy" id="252671"/>
    <lineage>
        <taxon>Eukaryota</taxon>
        <taxon>Metazoa</taxon>
        <taxon>Cnidaria</taxon>
        <taxon>Hydrozoa</taxon>
        <taxon>Hydroidolina</taxon>
        <taxon>Leptothecata</taxon>
        <taxon>Obeliida</taxon>
        <taxon>Clytiidae</taxon>
        <taxon>Clytia</taxon>
    </lineage>
</organism>
<proteinExistence type="predicted"/>
<evidence type="ECO:0000256" key="1">
    <source>
        <dbReference type="SAM" id="MobiDB-lite"/>
    </source>
</evidence>
<evidence type="ECO:0000313" key="3">
    <source>
        <dbReference type="EnsemblMetazoa" id="CLYHEMP020886.1"/>
    </source>
</evidence>
<name>A0A7M5XBU6_9CNID</name>
<dbReference type="EnsemblMetazoa" id="CLYHEMT020886.1">
    <property type="protein sequence ID" value="CLYHEMP020886.1"/>
    <property type="gene ID" value="CLYHEMG020886"/>
</dbReference>